<dbReference type="PANTHER" id="PTHR34611:SF2">
    <property type="entry name" value="INACTIVE RECOMBINATION-PROMOTING NUCLEASE-LIKE PROTEIN RPNE-RELATED"/>
    <property type="match status" value="1"/>
</dbReference>
<evidence type="ECO:0000313" key="3">
    <source>
        <dbReference type="Proteomes" id="UP000484875"/>
    </source>
</evidence>
<dbReference type="EMBL" id="WWCV01000028">
    <property type="protein sequence ID" value="MYN18331.1"/>
    <property type="molecule type" value="Genomic_DNA"/>
</dbReference>
<organism evidence="2 3">
    <name type="scientific">Duganella vulcania</name>
    <dbReference type="NCBI Taxonomy" id="2692166"/>
    <lineage>
        <taxon>Bacteria</taxon>
        <taxon>Pseudomonadati</taxon>
        <taxon>Pseudomonadota</taxon>
        <taxon>Betaproteobacteria</taxon>
        <taxon>Burkholderiales</taxon>
        <taxon>Oxalobacteraceae</taxon>
        <taxon>Telluria group</taxon>
        <taxon>Duganella</taxon>
    </lineage>
</organism>
<dbReference type="AlphaFoldDB" id="A0A845HHV3"/>
<dbReference type="Proteomes" id="UP000484875">
    <property type="component" value="Unassembled WGS sequence"/>
</dbReference>
<sequence length="312" mass="36279">MASEDDTAYKQLFAYPEMVRDLLLGFVPGQWVHRLDLTSFERVNGSYVSDGGHLRHSDMVWRVRLAGEWIYIYLLLEFQSRSDHWMALRMQVYIGLLYQDLVKRHELPQAGRLPPVFPVVLYNGKRPWKASLNLAELVTAVPSDLRYLQAAQQYLLIDQQRLSSAELAMLNNVAALAFRIERAHTVSDLVLLLEKLQRDVTASVLEDLGRWGARHLRRLAGARIIKLQSSMERCAVMATREFKTYGDIFRDEAELFGHKDRLKMLLVKRFGKLSRKLSSRIDWADRKDVDLWFDRFLDAKNIKEVFVEDQPA</sequence>
<protein>
    <recommendedName>
        <fullName evidence="1">Transposase (putative) YhgA-like domain-containing protein</fullName>
    </recommendedName>
</protein>
<feature type="domain" description="Transposase (putative) YhgA-like" evidence="1">
    <location>
        <begin position="6"/>
        <end position="199"/>
    </location>
</feature>
<name>A0A845HHV3_9BURK</name>
<reference evidence="2 3" key="1">
    <citation type="submission" date="2019-12" db="EMBL/GenBank/DDBJ databases">
        <title>Novel species isolated from a subtropical stream in China.</title>
        <authorList>
            <person name="Lu H."/>
        </authorList>
    </citation>
    <scope>NUCLEOTIDE SEQUENCE [LARGE SCALE GENOMIC DNA]</scope>
    <source>
        <strain evidence="2 3">FT107W</strain>
    </source>
</reference>
<dbReference type="Pfam" id="PF04754">
    <property type="entry name" value="Transposase_31"/>
    <property type="match status" value="1"/>
</dbReference>
<dbReference type="InterPro" id="IPR006842">
    <property type="entry name" value="Transposase_31"/>
</dbReference>
<evidence type="ECO:0000259" key="1">
    <source>
        <dbReference type="Pfam" id="PF04754"/>
    </source>
</evidence>
<comment type="caution">
    <text evidence="2">The sequence shown here is derived from an EMBL/GenBank/DDBJ whole genome shotgun (WGS) entry which is preliminary data.</text>
</comment>
<dbReference type="RefSeq" id="WP_161090888.1">
    <property type="nucleotide sequence ID" value="NZ_WWCV01000028.1"/>
</dbReference>
<keyword evidence="3" id="KW-1185">Reference proteome</keyword>
<accession>A0A845HHV3</accession>
<dbReference type="PANTHER" id="PTHR34611">
    <property type="match status" value="1"/>
</dbReference>
<evidence type="ECO:0000313" key="2">
    <source>
        <dbReference type="EMBL" id="MYN18331.1"/>
    </source>
</evidence>
<proteinExistence type="predicted"/>
<dbReference type="InterPro" id="IPR051699">
    <property type="entry name" value="Rpn/YhgA-like_nuclease"/>
</dbReference>
<gene>
    <name evidence="2" type="ORF">GTP81_16390</name>
</gene>